<accession>A0A9D2Q6U5</accession>
<dbReference type="EMBL" id="DWWA01000050">
    <property type="protein sequence ID" value="HJC73013.1"/>
    <property type="molecule type" value="Genomic_DNA"/>
</dbReference>
<reference evidence="1" key="2">
    <citation type="submission" date="2021-04" db="EMBL/GenBank/DDBJ databases">
        <authorList>
            <person name="Gilroy R."/>
        </authorList>
    </citation>
    <scope>NUCLEOTIDE SEQUENCE</scope>
    <source>
        <strain evidence="1">5933</strain>
    </source>
</reference>
<reference evidence="1" key="1">
    <citation type="journal article" date="2021" name="PeerJ">
        <title>Extensive microbial diversity within the chicken gut microbiome revealed by metagenomics and culture.</title>
        <authorList>
            <person name="Gilroy R."/>
            <person name="Ravi A."/>
            <person name="Getino M."/>
            <person name="Pursley I."/>
            <person name="Horton D.L."/>
            <person name="Alikhan N.F."/>
            <person name="Baker D."/>
            <person name="Gharbi K."/>
            <person name="Hall N."/>
            <person name="Watson M."/>
            <person name="Adriaenssens E.M."/>
            <person name="Foster-Nyarko E."/>
            <person name="Jarju S."/>
            <person name="Secka A."/>
            <person name="Antonio M."/>
            <person name="Oren A."/>
            <person name="Chaudhuri R.R."/>
            <person name="La Ragione R."/>
            <person name="Hildebrand F."/>
            <person name="Pallen M.J."/>
        </authorList>
    </citation>
    <scope>NUCLEOTIDE SEQUENCE</scope>
    <source>
        <strain evidence="1">5933</strain>
    </source>
</reference>
<protein>
    <submittedName>
        <fullName evidence="1">Uncharacterized protein</fullName>
    </submittedName>
</protein>
<evidence type="ECO:0000313" key="2">
    <source>
        <dbReference type="Proteomes" id="UP000823918"/>
    </source>
</evidence>
<gene>
    <name evidence="1" type="ORF">H9698_09525</name>
</gene>
<comment type="caution">
    <text evidence="1">The sequence shown here is derived from an EMBL/GenBank/DDBJ whole genome shotgun (WGS) entry which is preliminary data.</text>
</comment>
<organism evidence="1 2">
    <name type="scientific">Candidatus Ruthenibacterium merdavium</name>
    <dbReference type="NCBI Taxonomy" id="2838752"/>
    <lineage>
        <taxon>Bacteria</taxon>
        <taxon>Bacillati</taxon>
        <taxon>Bacillota</taxon>
        <taxon>Clostridia</taxon>
        <taxon>Eubacteriales</taxon>
        <taxon>Oscillospiraceae</taxon>
        <taxon>Ruthenibacterium</taxon>
    </lineage>
</organism>
<name>A0A9D2Q6U5_9FIRM</name>
<proteinExistence type="predicted"/>
<dbReference type="Proteomes" id="UP000823918">
    <property type="component" value="Unassembled WGS sequence"/>
</dbReference>
<sequence>MITQEVTPQMLAEWKHTFEKYKDLLRPNRKSGAEILAYLQSNYALTEITDPQALTVISDNVSMNPFDAEKLPCGQEPLPKAFYLENVGNGRKFYLSENRDDPDLWGAEITKIFVGIDLCSGFYIVEGSTMLWDELCAFRGVDEKDLKNCVVVAQYIDALKRFGKLDSVIRHAQQ</sequence>
<evidence type="ECO:0000313" key="1">
    <source>
        <dbReference type="EMBL" id="HJC73013.1"/>
    </source>
</evidence>
<dbReference type="AlphaFoldDB" id="A0A9D2Q6U5"/>